<reference evidence="1 2" key="1">
    <citation type="submission" date="2017-06" db="EMBL/GenBank/DDBJ databases">
        <title>Ant-infecting Ophiocordyceps genomes reveal a high diversity of potential behavioral manipulation genes and a possible major role for enterotoxins.</title>
        <authorList>
            <person name="De Bekker C."/>
            <person name="Evans H.C."/>
            <person name="Brachmann A."/>
            <person name="Hughes D.P."/>
        </authorList>
    </citation>
    <scope>NUCLEOTIDE SEQUENCE [LARGE SCALE GENOMIC DNA]</scope>
    <source>
        <strain evidence="1 2">Map64</strain>
    </source>
</reference>
<comment type="caution">
    <text evidence="1">The sequence shown here is derived from an EMBL/GenBank/DDBJ whole genome shotgun (WGS) entry which is preliminary data.</text>
</comment>
<accession>A0A2C5Y1M3</accession>
<keyword evidence="2" id="KW-1185">Reference proteome</keyword>
<dbReference type="AlphaFoldDB" id="A0A2C5Y1M3"/>
<name>A0A2C5Y1M3_9HYPO</name>
<evidence type="ECO:0000313" key="1">
    <source>
        <dbReference type="EMBL" id="PHH61553.1"/>
    </source>
</evidence>
<dbReference type="OrthoDB" id="4939977at2759"/>
<organism evidence="1 2">
    <name type="scientific">Ophiocordyceps australis</name>
    <dbReference type="NCBI Taxonomy" id="1399860"/>
    <lineage>
        <taxon>Eukaryota</taxon>
        <taxon>Fungi</taxon>
        <taxon>Dikarya</taxon>
        <taxon>Ascomycota</taxon>
        <taxon>Pezizomycotina</taxon>
        <taxon>Sordariomycetes</taxon>
        <taxon>Hypocreomycetidae</taxon>
        <taxon>Hypocreales</taxon>
        <taxon>Ophiocordycipitaceae</taxon>
        <taxon>Ophiocordyceps</taxon>
    </lineage>
</organism>
<protein>
    <submittedName>
        <fullName evidence="1">Uncharacterized protein</fullName>
    </submittedName>
</protein>
<sequence>MASCDTDSFFSLPIWDSASLGQPAARHGASSPRTPRFHENFDAPFSETLINASRTALHDDATASCAALARQSRDSLDADMTQSTSCRTSDLALTFAPLRHGSLALSHISRRASINLKIPRWAKKSLTLPRKASDASDKILQARLETKASTSSR</sequence>
<dbReference type="Proteomes" id="UP000226192">
    <property type="component" value="Unassembled WGS sequence"/>
</dbReference>
<dbReference type="EMBL" id="NJET01000100">
    <property type="protein sequence ID" value="PHH61553.1"/>
    <property type="molecule type" value="Genomic_DNA"/>
</dbReference>
<gene>
    <name evidence="1" type="ORF">CDD81_290</name>
</gene>
<evidence type="ECO:0000313" key="2">
    <source>
        <dbReference type="Proteomes" id="UP000226192"/>
    </source>
</evidence>
<proteinExistence type="predicted"/>